<dbReference type="EC" id="2.4.2.52" evidence="5"/>
<name>A0A9D2PF40_9FIRM</name>
<dbReference type="Proteomes" id="UP000823883">
    <property type="component" value="Unassembled WGS sequence"/>
</dbReference>
<protein>
    <recommendedName>
        <fullName evidence="5">Probable 2-(5''-triphosphoribosyl)-3'-dephosphocoenzyme-A synthase</fullName>
        <shortName evidence="5">2-(5''-triphosphoribosyl)-3'-dephospho-CoA synthase</shortName>
        <ecNumber evidence="5">2.4.2.52</ecNumber>
    </recommendedName>
</protein>
<dbReference type="Gene3D" id="1.10.4200.10">
    <property type="entry name" value="Triphosphoribosyl-dephospho-CoA protein"/>
    <property type="match status" value="1"/>
</dbReference>
<dbReference type="AlphaFoldDB" id="A0A9D2PF40"/>
<dbReference type="HAMAP" id="MF_00397">
    <property type="entry name" value="CitG"/>
    <property type="match status" value="1"/>
</dbReference>
<proteinExistence type="inferred from homology"/>
<keyword evidence="3 5" id="KW-0547">Nucleotide-binding</keyword>
<evidence type="ECO:0000313" key="7">
    <source>
        <dbReference type="Proteomes" id="UP000823883"/>
    </source>
</evidence>
<dbReference type="InterPro" id="IPR017551">
    <property type="entry name" value="TriPribosyl-deP-CoA_syn_CitG"/>
</dbReference>
<dbReference type="Pfam" id="PF01874">
    <property type="entry name" value="CitG"/>
    <property type="match status" value="1"/>
</dbReference>
<keyword evidence="4 5" id="KW-0067">ATP-binding</keyword>
<keyword evidence="2 5" id="KW-0808">Transferase</keyword>
<dbReference type="InterPro" id="IPR002736">
    <property type="entry name" value="CitG"/>
</dbReference>
<reference evidence="6" key="1">
    <citation type="journal article" date="2021" name="PeerJ">
        <title>Extensive microbial diversity within the chicken gut microbiome revealed by metagenomics and culture.</title>
        <authorList>
            <person name="Gilroy R."/>
            <person name="Ravi A."/>
            <person name="Getino M."/>
            <person name="Pursley I."/>
            <person name="Horton D.L."/>
            <person name="Alikhan N.F."/>
            <person name="Baker D."/>
            <person name="Gharbi K."/>
            <person name="Hall N."/>
            <person name="Watson M."/>
            <person name="Adriaenssens E.M."/>
            <person name="Foster-Nyarko E."/>
            <person name="Jarju S."/>
            <person name="Secka A."/>
            <person name="Antonio M."/>
            <person name="Oren A."/>
            <person name="Chaudhuri R.R."/>
            <person name="La Ragione R."/>
            <person name="Hildebrand F."/>
            <person name="Pallen M.J."/>
        </authorList>
    </citation>
    <scope>NUCLEOTIDE SEQUENCE</scope>
    <source>
        <strain evidence="6">CHK183-5548</strain>
    </source>
</reference>
<evidence type="ECO:0000256" key="5">
    <source>
        <dbReference type="HAMAP-Rule" id="MF_00397"/>
    </source>
</evidence>
<organism evidence="6 7">
    <name type="scientific">Candidatus Lachnoclostridium pullistercoris</name>
    <dbReference type="NCBI Taxonomy" id="2838632"/>
    <lineage>
        <taxon>Bacteria</taxon>
        <taxon>Bacillati</taxon>
        <taxon>Bacillota</taxon>
        <taxon>Clostridia</taxon>
        <taxon>Lachnospirales</taxon>
        <taxon>Lachnospiraceae</taxon>
    </lineage>
</organism>
<dbReference type="PANTHER" id="PTHR30201:SF2">
    <property type="entry name" value="2-(5''-TRIPHOSPHORIBOSYL)-3'-DEPHOSPHOCOENZYME-A SYNTHASE"/>
    <property type="match status" value="1"/>
</dbReference>
<reference evidence="6" key="2">
    <citation type="submission" date="2021-04" db="EMBL/GenBank/DDBJ databases">
        <authorList>
            <person name="Gilroy R."/>
        </authorList>
    </citation>
    <scope>NUCLEOTIDE SEQUENCE</scope>
    <source>
        <strain evidence="6">CHK183-5548</strain>
    </source>
</reference>
<accession>A0A9D2PF40</accession>
<dbReference type="EMBL" id="DWWL01000068">
    <property type="protein sequence ID" value="HJC48473.1"/>
    <property type="molecule type" value="Genomic_DNA"/>
</dbReference>
<evidence type="ECO:0000256" key="3">
    <source>
        <dbReference type="ARBA" id="ARBA00022741"/>
    </source>
</evidence>
<gene>
    <name evidence="5 6" type="primary">citG</name>
    <name evidence="6" type="ORF">IAA04_10520</name>
</gene>
<dbReference type="InterPro" id="IPR017555">
    <property type="entry name" value="TriPribosyl-deP-CoA_syn"/>
</dbReference>
<sequence length="304" mass="33331">MRPLSPDGRNQGRFVPPSFWEEAVFSALTAEVRATPKPGLVDLHDTGAHRDMNWETFEASAAAIAPFLGEMGDAGVRFSGPLPQLFAAIRPVGVRAEKAMFAATRGINTHKGAIFSMGILTAAAGFCLRKTGCLCPESVLSLAGEMTREAMEVDFSAMAEKEPSTHGERLFARYGCRGIRGEAADGFPSIRRVALPAIRDGFERNEDPNRVYLQVLLSLMASVEDTNILIRSDYETLLWAQRQAREYLRAGGAYREDGLARLSEMNREFVKKNISPGGCADLLAGTIFLINISKEETTWHLTES</sequence>
<dbReference type="PANTHER" id="PTHR30201">
    <property type="entry name" value="TRIPHOSPHORIBOSYL-DEPHOSPHO-COA SYNTHASE"/>
    <property type="match status" value="1"/>
</dbReference>
<dbReference type="GO" id="GO:0046917">
    <property type="term" value="F:triphosphoribosyl-dephospho-CoA synthase activity"/>
    <property type="evidence" value="ECO:0007669"/>
    <property type="project" value="UniProtKB-UniRule"/>
</dbReference>
<evidence type="ECO:0000256" key="1">
    <source>
        <dbReference type="ARBA" id="ARBA00001210"/>
    </source>
</evidence>
<dbReference type="GO" id="GO:0051191">
    <property type="term" value="P:prosthetic group biosynthetic process"/>
    <property type="evidence" value="ECO:0007669"/>
    <property type="project" value="TreeGrafter"/>
</dbReference>
<comment type="catalytic activity">
    <reaction evidence="1 5">
        <text>3'-dephospho-CoA + ATP = 2'-(5''-triphospho-alpha-D-ribosyl)-3'-dephospho-CoA + adenine</text>
        <dbReference type="Rhea" id="RHEA:15117"/>
        <dbReference type="ChEBI" id="CHEBI:16708"/>
        <dbReference type="ChEBI" id="CHEBI:30616"/>
        <dbReference type="ChEBI" id="CHEBI:57328"/>
        <dbReference type="ChEBI" id="CHEBI:61378"/>
        <dbReference type="EC" id="2.4.2.52"/>
    </reaction>
</comment>
<dbReference type="GO" id="GO:0016757">
    <property type="term" value="F:glycosyltransferase activity"/>
    <property type="evidence" value="ECO:0007669"/>
    <property type="project" value="UniProtKB-KW"/>
</dbReference>
<keyword evidence="6" id="KW-0328">Glycosyltransferase</keyword>
<evidence type="ECO:0000256" key="4">
    <source>
        <dbReference type="ARBA" id="ARBA00022840"/>
    </source>
</evidence>
<comment type="caution">
    <text evidence="6">The sequence shown here is derived from an EMBL/GenBank/DDBJ whole genome shotgun (WGS) entry which is preliminary data.</text>
</comment>
<dbReference type="NCBIfam" id="TIGR03125">
    <property type="entry name" value="citrate_citG"/>
    <property type="match status" value="1"/>
</dbReference>
<evidence type="ECO:0000256" key="2">
    <source>
        <dbReference type="ARBA" id="ARBA00022679"/>
    </source>
</evidence>
<comment type="similarity">
    <text evidence="5">Belongs to the CitG/MdcB family.</text>
</comment>
<dbReference type="NCBIfam" id="TIGR03132">
    <property type="entry name" value="malonate_mdcB"/>
    <property type="match status" value="1"/>
</dbReference>
<dbReference type="GO" id="GO:0005524">
    <property type="term" value="F:ATP binding"/>
    <property type="evidence" value="ECO:0007669"/>
    <property type="project" value="UniProtKB-KW"/>
</dbReference>
<evidence type="ECO:0000313" key="6">
    <source>
        <dbReference type="EMBL" id="HJC48473.1"/>
    </source>
</evidence>